<reference evidence="2" key="1">
    <citation type="journal article" date="2009" name="Proc. Natl. Acad. Sci. U.S.A.">
        <title>Identification of Rhodococcus fascians cytokinins and their modus operandi to reshape the plant.</title>
        <authorList>
            <person name="Pertry I."/>
            <person name="Vaclavikova K."/>
            <person name="Depuydt S."/>
            <person name="Galuszka P."/>
            <person name="Spichal L."/>
            <person name="Temmerman W."/>
            <person name="Stes E."/>
            <person name="Schmulling T."/>
            <person name="Kakimoto T."/>
            <person name="Van Montagu M.C."/>
            <person name="Strnad M."/>
            <person name="Holsters M."/>
            <person name="Tarkowski P."/>
            <person name="Vereecke D."/>
        </authorList>
    </citation>
    <scope>NUCLEOTIDE SEQUENCE</scope>
    <source>
        <strain evidence="2">D188</strain>
        <plasmid evidence="2">pFiD188</plasmid>
    </source>
</reference>
<reference evidence="2" key="3">
    <citation type="journal article" date="2011" name="Annu. Rev. Phytopathol.">
        <title>A successful bacterial coup d'etat: how Rhodococcus fascians redirects plant development.</title>
        <authorList>
            <person name="Stes E."/>
            <person name="Vandeputte O.M."/>
            <person name="El Jaziri M."/>
            <person name="Holsters M."/>
            <person name="Vereecke D."/>
        </authorList>
    </citation>
    <scope>NUCLEOTIDE SEQUENCE</scope>
    <source>
        <strain evidence="2">D188</strain>
        <plasmid evidence="2">pFiD188</plasmid>
    </source>
</reference>
<organism evidence="2">
    <name type="scientific">Rhodococcoides fascians D188</name>
    <dbReference type="NCBI Taxonomy" id="1051973"/>
    <lineage>
        <taxon>Bacteria</taxon>
        <taxon>Bacillati</taxon>
        <taxon>Actinomycetota</taxon>
        <taxon>Actinomycetes</taxon>
        <taxon>Mycobacteriales</taxon>
        <taxon>Nocardiaceae</taxon>
        <taxon>Rhodococcoides</taxon>
    </lineage>
</organism>
<reference evidence="2" key="2">
    <citation type="journal article" date="2010" name="Mol. Plant Microbe Interact.">
        <title>Rhodococcus fascians impacts plant development through the dynamic fas-mediated production of a cytokinin mix.</title>
        <authorList>
            <person name="Pertry I."/>
            <person name="Vaclavikova K."/>
            <person name="Gemrotova M."/>
            <person name="Spichal L."/>
            <person name="Galuszka P."/>
            <person name="Depuydt S."/>
            <person name="Temmerman W."/>
            <person name="Stes E."/>
            <person name="De Keyser A."/>
            <person name="Riefler M."/>
            <person name="Biondi S."/>
            <person name="Novak O."/>
            <person name="Schmulling T."/>
            <person name="Strnad M."/>
            <person name="Tarkowski P."/>
            <person name="Holsters M."/>
            <person name="Vereecke D."/>
        </authorList>
    </citation>
    <scope>NUCLEOTIDE SEQUENCE</scope>
    <source>
        <strain evidence="2">D188</strain>
        <plasmid evidence="2">pFiD188</plasmid>
    </source>
</reference>
<evidence type="ECO:0000313" key="2">
    <source>
        <dbReference type="EMBL" id="AET25237.1"/>
    </source>
</evidence>
<feature type="compositionally biased region" description="Low complexity" evidence="1">
    <location>
        <begin position="34"/>
        <end position="57"/>
    </location>
</feature>
<accession>G8JYW6</accession>
<dbReference type="KEGG" id="rfa:A3L23_04965"/>
<name>G8JYW6_RHOFA</name>
<reference evidence="2" key="4">
    <citation type="submission" date="2011-06" db="EMBL/GenBank/DDBJ databases">
        <authorList>
            <person name="Vereecke D.M."/>
        </authorList>
    </citation>
    <scope>NUCLEOTIDE SEQUENCE</scope>
    <source>
        <strain evidence="2">D188</strain>
        <plasmid evidence="2">pFiD188</plasmid>
    </source>
</reference>
<proteinExistence type="predicted"/>
<protein>
    <submittedName>
        <fullName evidence="2">Uncharacterized protein</fullName>
    </submittedName>
</protein>
<dbReference type="AlphaFoldDB" id="G8JYW6"/>
<gene>
    <name evidence="2" type="ORF">pFi_101</name>
</gene>
<keyword evidence="2" id="KW-0614">Plasmid</keyword>
<feature type="compositionally biased region" description="Polar residues" evidence="1">
    <location>
        <begin position="24"/>
        <end position="33"/>
    </location>
</feature>
<reference evidence="2" key="5">
    <citation type="journal article" date="2012" name="Mol. Plant Microbe Interact.">
        <title>pFiD188, the linear virulence plasmid of Rhodococcus fascians D188.</title>
        <authorList>
            <person name="Francis I."/>
            <person name="De Keyser A."/>
            <person name="De Backer P."/>
            <person name="Simon-Mateo C."/>
            <person name="Kalkus J."/>
            <person name="Pertry I."/>
            <person name="Ardiles-Diaz W."/>
            <person name="De Rycke R."/>
            <person name="Vandeputte O.M."/>
            <person name="El Jaziri M."/>
            <person name="Holsters M."/>
            <person name="Vereecke D."/>
        </authorList>
    </citation>
    <scope>NUCLEOTIDE SEQUENCE</scope>
    <source>
        <strain evidence="2">D188</strain>
        <plasmid evidence="2">pFiD188</plasmid>
    </source>
</reference>
<dbReference type="PATRIC" id="fig|1051973.4.peg.5009"/>
<geneLocation type="plasmid" evidence="2">
    <name>pFiD188</name>
</geneLocation>
<evidence type="ECO:0000256" key="1">
    <source>
        <dbReference type="SAM" id="MobiDB-lite"/>
    </source>
</evidence>
<dbReference type="EMBL" id="JN093097">
    <property type="protein sequence ID" value="AET25237.1"/>
    <property type="molecule type" value="Genomic_DNA"/>
</dbReference>
<sequence>MTDVDVVSRTQNNLSPALCDAVPDSNTMNPDRNTGSWSRSTTSRGGSFGPTSDGSDAARARRRSTPAAGSNRTSRRGSASSVPSGPARRHLLSLRLGGMPDQMILDLTKLSLSDVETVANHKCFETTASISKAILDVTFHPTRGRAMTLGVGAQRRIRALVAMGYSVQALSELTGLSVPKLSTLPSDQVVPSELWSVINDVYDQISMTPGPDEQVRNAAREQGWATPLAWDDDEIDDPRARPHSPRGIRGVDEAAVYRRLCGEWRLPLTLAEQAEIVGISLRRRWSTEHLADVLGIDLDSAVKKKVRYRARMAVHAARSDGEREADVA</sequence>
<dbReference type="RefSeq" id="WP_015586155.1">
    <property type="nucleotide sequence ID" value="NZ_CP015236.1"/>
</dbReference>
<feature type="region of interest" description="Disordered" evidence="1">
    <location>
        <begin position="15"/>
        <end position="87"/>
    </location>
</feature>